<feature type="domain" description="N-acetyltransferase" evidence="3">
    <location>
        <begin position="11"/>
        <end position="149"/>
    </location>
</feature>
<dbReference type="InterPro" id="IPR050832">
    <property type="entry name" value="Bact_Acetyltransf"/>
</dbReference>
<evidence type="ECO:0000259" key="3">
    <source>
        <dbReference type="PROSITE" id="PS51186"/>
    </source>
</evidence>
<proteinExistence type="predicted"/>
<evidence type="ECO:0000256" key="1">
    <source>
        <dbReference type="ARBA" id="ARBA00022679"/>
    </source>
</evidence>
<protein>
    <submittedName>
        <fullName evidence="4">Ribosomal protein S18 acetylase RimI-like enzyme</fullName>
    </submittedName>
</protein>
<dbReference type="InterPro" id="IPR016181">
    <property type="entry name" value="Acyl_CoA_acyltransferase"/>
</dbReference>
<gene>
    <name evidence="4" type="ORF">BJ963_001709</name>
</gene>
<sequence length="149" mass="16349">MKAAADIEVASTLSSTDLDAVERLLPLLSSTAGYDRNRMLAMLDHPGLNLFVARVGGEIVGMATLATFPLPTGWRGHVDDVVVDDTQRGKGIARSLLVAIIQLARERGLRTLDLTSRPSRASAIHLYESVGFERRDSVLMRFRPTEFNN</sequence>
<keyword evidence="4" id="KW-0687">Ribonucleoprotein</keyword>
<keyword evidence="1" id="KW-0808">Transferase</keyword>
<dbReference type="EMBL" id="JACCBJ010000001">
    <property type="protein sequence ID" value="NYD74190.1"/>
    <property type="molecule type" value="Genomic_DNA"/>
</dbReference>
<keyword evidence="2" id="KW-0012">Acyltransferase</keyword>
<dbReference type="Pfam" id="PF00583">
    <property type="entry name" value="Acetyltransf_1"/>
    <property type="match status" value="1"/>
</dbReference>
<evidence type="ECO:0000256" key="2">
    <source>
        <dbReference type="ARBA" id="ARBA00023315"/>
    </source>
</evidence>
<evidence type="ECO:0000313" key="5">
    <source>
        <dbReference type="Proteomes" id="UP000589620"/>
    </source>
</evidence>
<keyword evidence="5" id="KW-1185">Reference proteome</keyword>
<accession>A0A852T0L6</accession>
<organism evidence="4 5">
    <name type="scientific">Leifsonia soli</name>
    <dbReference type="NCBI Taxonomy" id="582665"/>
    <lineage>
        <taxon>Bacteria</taxon>
        <taxon>Bacillati</taxon>
        <taxon>Actinomycetota</taxon>
        <taxon>Actinomycetes</taxon>
        <taxon>Micrococcales</taxon>
        <taxon>Microbacteriaceae</taxon>
        <taxon>Leifsonia</taxon>
    </lineage>
</organism>
<dbReference type="GO" id="GO:0005840">
    <property type="term" value="C:ribosome"/>
    <property type="evidence" value="ECO:0007669"/>
    <property type="project" value="UniProtKB-KW"/>
</dbReference>
<dbReference type="InterPro" id="IPR000182">
    <property type="entry name" value="GNAT_dom"/>
</dbReference>
<evidence type="ECO:0000313" key="4">
    <source>
        <dbReference type="EMBL" id="NYD74190.1"/>
    </source>
</evidence>
<dbReference type="Proteomes" id="UP000589620">
    <property type="component" value="Unassembled WGS sequence"/>
</dbReference>
<dbReference type="PROSITE" id="PS51186">
    <property type="entry name" value="GNAT"/>
    <property type="match status" value="1"/>
</dbReference>
<reference evidence="4 5" key="1">
    <citation type="submission" date="2020-07" db="EMBL/GenBank/DDBJ databases">
        <title>Sequencing the genomes of 1000 actinobacteria strains.</title>
        <authorList>
            <person name="Klenk H.-P."/>
        </authorList>
    </citation>
    <scope>NUCLEOTIDE SEQUENCE [LARGE SCALE GENOMIC DNA]</scope>
    <source>
        <strain evidence="4 5">DSM 23871</strain>
    </source>
</reference>
<comment type="caution">
    <text evidence="4">The sequence shown here is derived from an EMBL/GenBank/DDBJ whole genome shotgun (WGS) entry which is preliminary data.</text>
</comment>
<dbReference type="SUPFAM" id="SSF55729">
    <property type="entry name" value="Acyl-CoA N-acyltransferases (Nat)"/>
    <property type="match status" value="1"/>
</dbReference>
<name>A0A852T0L6_9MICO</name>
<keyword evidence="4" id="KW-0689">Ribosomal protein</keyword>
<dbReference type="CDD" id="cd04301">
    <property type="entry name" value="NAT_SF"/>
    <property type="match status" value="1"/>
</dbReference>
<dbReference type="PANTHER" id="PTHR43877">
    <property type="entry name" value="AMINOALKYLPHOSPHONATE N-ACETYLTRANSFERASE-RELATED-RELATED"/>
    <property type="match status" value="1"/>
</dbReference>
<dbReference type="GO" id="GO:0016747">
    <property type="term" value="F:acyltransferase activity, transferring groups other than amino-acyl groups"/>
    <property type="evidence" value="ECO:0007669"/>
    <property type="project" value="InterPro"/>
</dbReference>
<dbReference type="AlphaFoldDB" id="A0A852T0L6"/>
<dbReference type="Gene3D" id="3.40.630.30">
    <property type="match status" value="1"/>
</dbReference>
<dbReference type="RefSeq" id="WP_179455998.1">
    <property type="nucleotide sequence ID" value="NZ_BAAAPX010000001.1"/>
</dbReference>